<dbReference type="RefSeq" id="WP_193676385.1">
    <property type="nucleotide sequence ID" value="NZ_JADDIV010000002.1"/>
</dbReference>
<evidence type="ECO:0000313" key="3">
    <source>
        <dbReference type="Proteomes" id="UP000806285"/>
    </source>
</evidence>
<proteinExistence type="predicted"/>
<organism evidence="2 3">
    <name type="scientific">Ramlibacter pallidus</name>
    <dbReference type="NCBI Taxonomy" id="2780087"/>
    <lineage>
        <taxon>Bacteria</taxon>
        <taxon>Pseudomonadati</taxon>
        <taxon>Pseudomonadota</taxon>
        <taxon>Betaproteobacteria</taxon>
        <taxon>Burkholderiales</taxon>
        <taxon>Comamonadaceae</taxon>
        <taxon>Ramlibacter</taxon>
    </lineage>
</organism>
<dbReference type="EMBL" id="JADDIV010000002">
    <property type="protein sequence ID" value="MBE7367547.1"/>
    <property type="molecule type" value="Genomic_DNA"/>
</dbReference>
<feature type="region of interest" description="Disordered" evidence="1">
    <location>
        <begin position="1"/>
        <end position="82"/>
    </location>
</feature>
<evidence type="ECO:0000256" key="1">
    <source>
        <dbReference type="SAM" id="MobiDB-lite"/>
    </source>
</evidence>
<reference evidence="2 3" key="1">
    <citation type="submission" date="2020-10" db="EMBL/GenBank/DDBJ databases">
        <title>Ramlibacter sp. HM2 16S ribosomal RNA gene Genome sequencing and assembly.</title>
        <authorList>
            <person name="Kang M."/>
        </authorList>
    </citation>
    <scope>NUCLEOTIDE SEQUENCE [LARGE SCALE GENOMIC DNA]</scope>
    <source>
        <strain evidence="2 3">HM2</strain>
    </source>
</reference>
<evidence type="ECO:0000313" key="2">
    <source>
        <dbReference type="EMBL" id="MBE7367547.1"/>
    </source>
</evidence>
<name>A0ABR9S3B0_9BURK</name>
<feature type="compositionally biased region" description="Polar residues" evidence="1">
    <location>
        <begin position="13"/>
        <end position="35"/>
    </location>
</feature>
<feature type="compositionally biased region" description="Basic and acidic residues" evidence="1">
    <location>
        <begin position="36"/>
        <end position="53"/>
    </location>
</feature>
<comment type="caution">
    <text evidence="2">The sequence shown here is derived from an EMBL/GenBank/DDBJ whole genome shotgun (WGS) entry which is preliminary data.</text>
</comment>
<evidence type="ECO:0008006" key="4">
    <source>
        <dbReference type="Google" id="ProtNLM"/>
    </source>
</evidence>
<accession>A0ABR9S3B0</accession>
<protein>
    <recommendedName>
        <fullName evidence="4">Stress-induced protein</fullName>
    </recommendedName>
</protein>
<gene>
    <name evidence="2" type="ORF">IM787_08220</name>
</gene>
<keyword evidence="3" id="KW-1185">Reference proteome</keyword>
<dbReference type="Proteomes" id="UP000806285">
    <property type="component" value="Unassembled WGS sequence"/>
</dbReference>
<sequence>MTHRYKNHPQDEQAGQSGKNANDTNKLGNQAPTQKNEGRRTPESRHDREDHIGGKANQKLVRTGMAGQGDKGGPNSRTGRKP</sequence>